<proteinExistence type="predicted"/>
<dbReference type="Pfam" id="PF00534">
    <property type="entry name" value="Glycos_transf_1"/>
    <property type="match status" value="1"/>
</dbReference>
<dbReference type="OrthoDB" id="6286688at2"/>
<dbReference type="Gene3D" id="3.40.50.2000">
    <property type="entry name" value="Glycogen Phosphorylase B"/>
    <property type="match status" value="3"/>
</dbReference>
<dbReference type="EMBL" id="NXLW01000014">
    <property type="protein sequence ID" value="RDU71040.1"/>
    <property type="molecule type" value="Genomic_DNA"/>
</dbReference>
<evidence type="ECO:0000259" key="1">
    <source>
        <dbReference type="Pfam" id="PF00534"/>
    </source>
</evidence>
<dbReference type="SUPFAM" id="SSF53756">
    <property type="entry name" value="UDP-Glycosyltransferase/glycogen phosphorylase"/>
    <property type="match status" value="2"/>
</dbReference>
<dbReference type="AlphaFoldDB" id="A0A3D8J1D8"/>
<evidence type="ECO:0000313" key="2">
    <source>
        <dbReference type="EMBL" id="RDU71040.1"/>
    </source>
</evidence>
<dbReference type="InterPro" id="IPR001296">
    <property type="entry name" value="Glyco_trans_1"/>
</dbReference>
<dbReference type="PANTHER" id="PTHR12526">
    <property type="entry name" value="GLYCOSYLTRANSFERASE"/>
    <property type="match status" value="1"/>
</dbReference>
<evidence type="ECO:0000313" key="3">
    <source>
        <dbReference type="Proteomes" id="UP000256424"/>
    </source>
</evidence>
<dbReference type="Proteomes" id="UP000256424">
    <property type="component" value="Unassembled WGS sequence"/>
</dbReference>
<reference evidence="2 3" key="1">
    <citation type="submission" date="2018-04" db="EMBL/GenBank/DDBJ databases">
        <title>Novel Campyloabacter and Helicobacter Species and Strains.</title>
        <authorList>
            <person name="Mannion A.J."/>
            <person name="Shen Z."/>
            <person name="Fox J.G."/>
        </authorList>
    </citation>
    <scope>NUCLEOTIDE SEQUENCE [LARGE SCALE GENOMIC DNA]</scope>
    <source>
        <strain evidence="2 3">MIT 97-5075</strain>
    </source>
</reference>
<sequence>MKILFTCENLALQGGAERVIVNMANELYARGYQVEILSYFKDSKTDKPCHYPLNPAINIAYLYPHDKPKRKGIARIIWRLFGYLFVNLAMNKKCRADIIIESHFSMFYPRFKAANTQYIKIMHMQISRYKKRKNGYFDALVFLSQNEYDKWHSYHSNALKITNFVEIPFETMIQEIEQKNILSDERFLRILDSILAHHCRHLCLENKQITSLNPYYNEEDFLLMRAMLLSYILYRESDTQDLNNTENCYSKILQSKAEESQDALFCHSSLALAAKESHSIDSQRDSSVSTKLQNKRDSSCNQEAFTILAVGRMSLEDQKGFPRLIQSYSKIATHFPQWKLKIIGADYGQKPLLQEQIQQLNMQDYILLKNFTPNIQKEYLLADIYAMSSYIEGMPMVLIEAMSNGMPLVAYDIAPIRECFDNNGILVNSEEAFCQALRSLMQNADLRIAMGQQSLRLAKERFSKESVMQQYCHLFHSLKP</sequence>
<dbReference type="PANTHER" id="PTHR12526:SF630">
    <property type="entry name" value="GLYCOSYLTRANSFERASE"/>
    <property type="match status" value="1"/>
</dbReference>
<comment type="caution">
    <text evidence="2">The sequence shown here is derived from an EMBL/GenBank/DDBJ whole genome shotgun (WGS) entry which is preliminary data.</text>
</comment>
<organism evidence="2 3">
    <name type="scientific">Helicobacter aurati</name>
    <dbReference type="NCBI Taxonomy" id="137778"/>
    <lineage>
        <taxon>Bacteria</taxon>
        <taxon>Pseudomonadati</taxon>
        <taxon>Campylobacterota</taxon>
        <taxon>Epsilonproteobacteria</taxon>
        <taxon>Campylobacterales</taxon>
        <taxon>Helicobacteraceae</taxon>
        <taxon>Helicobacter</taxon>
    </lineage>
</organism>
<feature type="domain" description="Glycosyl transferase family 1" evidence="1">
    <location>
        <begin position="294"/>
        <end position="453"/>
    </location>
</feature>
<dbReference type="GO" id="GO:0016757">
    <property type="term" value="F:glycosyltransferase activity"/>
    <property type="evidence" value="ECO:0007669"/>
    <property type="project" value="InterPro"/>
</dbReference>
<protein>
    <recommendedName>
        <fullName evidence="1">Glycosyl transferase family 1 domain-containing protein</fullName>
    </recommendedName>
</protein>
<gene>
    <name evidence="2" type="ORF">CQA66_07015</name>
</gene>
<dbReference type="RefSeq" id="WP_104763199.1">
    <property type="nucleotide sequence ID" value="NZ_FZPM01000015.1"/>
</dbReference>
<accession>A0A3D8J1D8</accession>
<keyword evidence="3" id="KW-1185">Reference proteome</keyword>
<name>A0A3D8J1D8_9HELI</name>